<protein>
    <submittedName>
        <fullName evidence="4">Helix-turn-helix domain-containing protein</fullName>
    </submittedName>
</protein>
<sequence length="178" mass="20021">MNGLDRLDDEDYPSVSMGQAAELLGVQPAFLRSLDTAGVLHPHRTAGGHRRYSRRQLAQAVRLRALLDAGHSLVSAQTIVDLEKRVAASDDARRRADDARDEARRDRDHAEAARERATDEQRRAIRDRDDARTDLRKRTDQLRQAQRELDEARHEISALTDRLDRAHASAVEESATSG</sequence>
<reference evidence="5" key="1">
    <citation type="journal article" date="2019" name="Int. J. Syst. Evol. Microbiol.">
        <title>The Global Catalogue of Microorganisms (GCM) 10K type strain sequencing project: providing services to taxonomists for standard genome sequencing and annotation.</title>
        <authorList>
            <consortium name="The Broad Institute Genomics Platform"/>
            <consortium name="The Broad Institute Genome Sequencing Center for Infectious Disease"/>
            <person name="Wu L."/>
            <person name="Ma J."/>
        </authorList>
    </citation>
    <scope>NUCLEOTIDE SEQUENCE [LARGE SCALE GENOMIC DNA]</scope>
    <source>
        <strain evidence="5">CCUG 49018</strain>
    </source>
</reference>
<keyword evidence="5" id="KW-1185">Reference proteome</keyword>
<dbReference type="InterPro" id="IPR009061">
    <property type="entry name" value="DNA-bd_dom_put_sf"/>
</dbReference>
<proteinExistence type="predicted"/>
<keyword evidence="1" id="KW-0238">DNA-binding</keyword>
<accession>A0ABW3VKF6</accession>
<organism evidence="4 5">
    <name type="scientific">Pseudonocardia benzenivorans</name>
    <dbReference type="NCBI Taxonomy" id="228005"/>
    <lineage>
        <taxon>Bacteria</taxon>
        <taxon>Bacillati</taxon>
        <taxon>Actinomycetota</taxon>
        <taxon>Actinomycetes</taxon>
        <taxon>Pseudonocardiales</taxon>
        <taxon>Pseudonocardiaceae</taxon>
        <taxon>Pseudonocardia</taxon>
    </lineage>
</organism>
<dbReference type="SMART" id="SM00422">
    <property type="entry name" value="HTH_MERR"/>
    <property type="match status" value="1"/>
</dbReference>
<dbReference type="Pfam" id="PF13411">
    <property type="entry name" value="MerR_1"/>
    <property type="match status" value="1"/>
</dbReference>
<name>A0ABW3VKF6_9PSEU</name>
<feature type="domain" description="HTH merR-type" evidence="3">
    <location>
        <begin position="16"/>
        <end position="82"/>
    </location>
</feature>
<gene>
    <name evidence="4" type="ORF">ACFQ34_18870</name>
</gene>
<feature type="region of interest" description="Disordered" evidence="2">
    <location>
        <begin position="89"/>
        <end position="154"/>
    </location>
</feature>
<dbReference type="Gene3D" id="1.10.1660.10">
    <property type="match status" value="1"/>
</dbReference>
<comment type="caution">
    <text evidence="4">The sequence shown here is derived from an EMBL/GenBank/DDBJ whole genome shotgun (WGS) entry which is preliminary data.</text>
</comment>
<dbReference type="Proteomes" id="UP001597182">
    <property type="component" value="Unassembled WGS sequence"/>
</dbReference>
<evidence type="ECO:0000256" key="2">
    <source>
        <dbReference type="SAM" id="MobiDB-lite"/>
    </source>
</evidence>
<dbReference type="EMBL" id="JBHTMB010000159">
    <property type="protein sequence ID" value="MFD1235356.1"/>
    <property type="molecule type" value="Genomic_DNA"/>
</dbReference>
<evidence type="ECO:0000313" key="5">
    <source>
        <dbReference type="Proteomes" id="UP001597182"/>
    </source>
</evidence>
<dbReference type="RefSeq" id="WP_013674455.1">
    <property type="nucleotide sequence ID" value="NZ_BAABKS010000005.1"/>
</dbReference>
<dbReference type="SUPFAM" id="SSF46955">
    <property type="entry name" value="Putative DNA-binding domain"/>
    <property type="match status" value="1"/>
</dbReference>
<dbReference type="PROSITE" id="PS50937">
    <property type="entry name" value="HTH_MERR_2"/>
    <property type="match status" value="1"/>
</dbReference>
<evidence type="ECO:0000313" key="4">
    <source>
        <dbReference type="EMBL" id="MFD1235356.1"/>
    </source>
</evidence>
<dbReference type="PANTHER" id="PTHR30204:SF93">
    <property type="entry name" value="HTH MERR-TYPE DOMAIN-CONTAINING PROTEIN"/>
    <property type="match status" value="1"/>
</dbReference>
<evidence type="ECO:0000256" key="1">
    <source>
        <dbReference type="ARBA" id="ARBA00023125"/>
    </source>
</evidence>
<dbReference type="InterPro" id="IPR000551">
    <property type="entry name" value="MerR-type_HTH_dom"/>
</dbReference>
<dbReference type="PANTHER" id="PTHR30204">
    <property type="entry name" value="REDOX-CYCLING DRUG-SENSING TRANSCRIPTIONAL ACTIVATOR SOXR"/>
    <property type="match status" value="1"/>
</dbReference>
<dbReference type="InterPro" id="IPR047057">
    <property type="entry name" value="MerR_fam"/>
</dbReference>
<evidence type="ECO:0000259" key="3">
    <source>
        <dbReference type="PROSITE" id="PS50937"/>
    </source>
</evidence>